<dbReference type="SFLD" id="SFLDS00005">
    <property type="entry name" value="Isoprenoid_Synthase_Type_I"/>
    <property type="match status" value="1"/>
</dbReference>
<keyword evidence="5" id="KW-0460">Magnesium</keyword>
<dbReference type="Proteomes" id="UP000753961">
    <property type="component" value="Unassembled WGS sequence"/>
</dbReference>
<dbReference type="InterPro" id="IPR000092">
    <property type="entry name" value="Polyprenyl_synt"/>
</dbReference>
<comment type="cofactor">
    <cofactor evidence="1">
        <name>Mg(2+)</name>
        <dbReference type="ChEBI" id="CHEBI:18420"/>
    </cofactor>
</comment>
<dbReference type="AlphaFoldDB" id="A0A953L8J0"/>
<evidence type="ECO:0000256" key="5">
    <source>
        <dbReference type="ARBA" id="ARBA00022842"/>
    </source>
</evidence>
<dbReference type="InterPro" id="IPR008949">
    <property type="entry name" value="Isoprenoid_synthase_dom_sf"/>
</dbReference>
<dbReference type="GO" id="GO:0046872">
    <property type="term" value="F:metal ion binding"/>
    <property type="evidence" value="ECO:0007669"/>
    <property type="project" value="UniProtKB-KW"/>
</dbReference>
<evidence type="ECO:0000313" key="8">
    <source>
        <dbReference type="Proteomes" id="UP000753961"/>
    </source>
</evidence>
<reference evidence="7" key="1">
    <citation type="submission" date="2021-06" db="EMBL/GenBank/DDBJ databases">
        <title>44 bacteria genomes isolated from Dapeng, Shenzhen.</title>
        <authorList>
            <person name="Zheng W."/>
            <person name="Yu S."/>
            <person name="Huang Y."/>
        </authorList>
    </citation>
    <scope>NUCLEOTIDE SEQUENCE</scope>
    <source>
        <strain evidence="7">DP5N28-2</strain>
    </source>
</reference>
<evidence type="ECO:0000256" key="3">
    <source>
        <dbReference type="ARBA" id="ARBA00022679"/>
    </source>
</evidence>
<evidence type="ECO:0000256" key="4">
    <source>
        <dbReference type="ARBA" id="ARBA00022723"/>
    </source>
</evidence>
<keyword evidence="3 6" id="KW-0808">Transferase</keyword>
<accession>A0A953L8J0</accession>
<dbReference type="GO" id="GO:0004659">
    <property type="term" value="F:prenyltransferase activity"/>
    <property type="evidence" value="ECO:0007669"/>
    <property type="project" value="InterPro"/>
</dbReference>
<evidence type="ECO:0000313" key="7">
    <source>
        <dbReference type="EMBL" id="MBY5959877.1"/>
    </source>
</evidence>
<dbReference type="PROSITE" id="PS00444">
    <property type="entry name" value="POLYPRENYL_SYNTHASE_2"/>
    <property type="match status" value="1"/>
</dbReference>
<dbReference type="PROSITE" id="PS00723">
    <property type="entry name" value="POLYPRENYL_SYNTHASE_1"/>
    <property type="match status" value="1"/>
</dbReference>
<name>A0A953L8J0_9BACT</name>
<dbReference type="InterPro" id="IPR033749">
    <property type="entry name" value="Polyprenyl_synt_CS"/>
</dbReference>
<dbReference type="RefSeq" id="WP_222581415.1">
    <property type="nucleotide sequence ID" value="NZ_JAHVHU010000019.1"/>
</dbReference>
<dbReference type="CDD" id="cd00685">
    <property type="entry name" value="Trans_IPPS_HT"/>
    <property type="match status" value="1"/>
</dbReference>
<comment type="caution">
    <text evidence="7">The sequence shown here is derived from an EMBL/GenBank/DDBJ whole genome shotgun (WGS) entry which is preliminary data.</text>
</comment>
<evidence type="ECO:0000256" key="6">
    <source>
        <dbReference type="RuleBase" id="RU004466"/>
    </source>
</evidence>
<organism evidence="7 8">
    <name type="scientific">Membranihabitans marinus</name>
    <dbReference type="NCBI Taxonomy" id="1227546"/>
    <lineage>
        <taxon>Bacteria</taxon>
        <taxon>Pseudomonadati</taxon>
        <taxon>Bacteroidota</taxon>
        <taxon>Saprospiria</taxon>
        <taxon>Saprospirales</taxon>
        <taxon>Saprospiraceae</taxon>
        <taxon>Membranihabitans</taxon>
    </lineage>
</organism>
<gene>
    <name evidence="7" type="ORF">KUV50_17110</name>
</gene>
<dbReference type="PANTHER" id="PTHR12001">
    <property type="entry name" value="GERANYLGERANYL PYROPHOSPHATE SYNTHASE"/>
    <property type="match status" value="1"/>
</dbReference>
<keyword evidence="4" id="KW-0479">Metal-binding</keyword>
<dbReference type="Pfam" id="PF00348">
    <property type="entry name" value="polyprenyl_synt"/>
    <property type="match status" value="1"/>
</dbReference>
<sequence length="326" mass="36938">MPGKLSDIKNPVSEELKFFEKEFKNSMKSSVPLLNRITHYLTRHKGKQIRPLLVLLSAEVSGGIVDKTYRAASLVELLHTASLVHDDVVDDALERRGFFSVFALWKKKAAVLIGDYLLAQGLLLAVQHKDYDILETVSDAVRQMSEGELLQIEKSRQLNITEEEYFEIIERKTASLLAAACKAGAISAVTDPENAAVKDMWQFGHHIGVAFQMKDDLFDYGNNKTGKPTGNDIREKKITLPLIHTLANTDKKARRRIIRILKKRKKSNEHVRLVIDLVLSGDGVSYTEQKMNEHLDMAREIVLRYPEAGARESLLQLINFIGKRQY</sequence>
<keyword evidence="8" id="KW-1185">Reference proteome</keyword>
<dbReference type="SUPFAM" id="SSF48576">
    <property type="entry name" value="Terpenoid synthases"/>
    <property type="match status" value="1"/>
</dbReference>
<comment type="similarity">
    <text evidence="2 6">Belongs to the FPP/GGPP synthase family.</text>
</comment>
<dbReference type="PANTHER" id="PTHR12001:SF69">
    <property type="entry name" value="ALL TRANS-POLYPRENYL-DIPHOSPHATE SYNTHASE PDSS1"/>
    <property type="match status" value="1"/>
</dbReference>
<evidence type="ECO:0000256" key="2">
    <source>
        <dbReference type="ARBA" id="ARBA00006706"/>
    </source>
</evidence>
<protein>
    <submittedName>
        <fullName evidence="7">Polyprenyl synthetase family protein</fullName>
    </submittedName>
</protein>
<dbReference type="GO" id="GO:0008299">
    <property type="term" value="P:isoprenoid biosynthetic process"/>
    <property type="evidence" value="ECO:0007669"/>
    <property type="project" value="InterPro"/>
</dbReference>
<dbReference type="EMBL" id="JAHVHU010000019">
    <property type="protein sequence ID" value="MBY5959877.1"/>
    <property type="molecule type" value="Genomic_DNA"/>
</dbReference>
<dbReference type="Gene3D" id="1.10.600.10">
    <property type="entry name" value="Farnesyl Diphosphate Synthase"/>
    <property type="match status" value="1"/>
</dbReference>
<evidence type="ECO:0000256" key="1">
    <source>
        <dbReference type="ARBA" id="ARBA00001946"/>
    </source>
</evidence>
<proteinExistence type="inferred from homology"/>